<dbReference type="EMBL" id="NMUH01004708">
    <property type="protein sequence ID" value="MQM10572.1"/>
    <property type="molecule type" value="Genomic_DNA"/>
</dbReference>
<sequence>MTTDYPSPCWRLSGDPDWVAYKNDFRQLRDIVDMLATTLQRVVYEADPAPDAALEDEYYRQIGTELSKAYEDIPVEKHEPMTEEIMVDQSKPIVDATSMYDFDHI</sequence>
<name>A0A843WJI8_COLES</name>
<keyword evidence="2" id="KW-1185">Reference proteome</keyword>
<proteinExistence type="predicted"/>
<evidence type="ECO:0000313" key="2">
    <source>
        <dbReference type="Proteomes" id="UP000652761"/>
    </source>
</evidence>
<dbReference type="AlphaFoldDB" id="A0A843WJI8"/>
<protein>
    <submittedName>
        <fullName evidence="1">Uncharacterized protein</fullName>
    </submittedName>
</protein>
<dbReference type="Proteomes" id="UP000652761">
    <property type="component" value="Unassembled WGS sequence"/>
</dbReference>
<gene>
    <name evidence="1" type="ORF">Taro_043465</name>
</gene>
<evidence type="ECO:0000313" key="1">
    <source>
        <dbReference type="EMBL" id="MQM10572.1"/>
    </source>
</evidence>
<organism evidence="1 2">
    <name type="scientific">Colocasia esculenta</name>
    <name type="common">Wild taro</name>
    <name type="synonym">Arum esculentum</name>
    <dbReference type="NCBI Taxonomy" id="4460"/>
    <lineage>
        <taxon>Eukaryota</taxon>
        <taxon>Viridiplantae</taxon>
        <taxon>Streptophyta</taxon>
        <taxon>Embryophyta</taxon>
        <taxon>Tracheophyta</taxon>
        <taxon>Spermatophyta</taxon>
        <taxon>Magnoliopsida</taxon>
        <taxon>Liliopsida</taxon>
        <taxon>Araceae</taxon>
        <taxon>Aroideae</taxon>
        <taxon>Colocasieae</taxon>
        <taxon>Colocasia</taxon>
    </lineage>
</organism>
<accession>A0A843WJI8</accession>
<reference evidence="1" key="1">
    <citation type="submission" date="2017-07" db="EMBL/GenBank/DDBJ databases">
        <title>Taro Niue Genome Assembly and Annotation.</title>
        <authorList>
            <person name="Atibalentja N."/>
            <person name="Keating K."/>
            <person name="Fields C.J."/>
        </authorList>
    </citation>
    <scope>NUCLEOTIDE SEQUENCE</scope>
    <source>
        <strain evidence="1">Niue_2</strain>
        <tissue evidence="1">Leaf</tissue>
    </source>
</reference>
<comment type="caution">
    <text evidence="1">The sequence shown here is derived from an EMBL/GenBank/DDBJ whole genome shotgun (WGS) entry which is preliminary data.</text>
</comment>